<evidence type="ECO:0000313" key="2">
    <source>
        <dbReference type="EMBL" id="KAJ7351763.1"/>
    </source>
</evidence>
<dbReference type="AlphaFoldDB" id="A0A9W9YIG3"/>
<proteinExistence type="predicted"/>
<organism evidence="2 3">
    <name type="scientific">Desmophyllum pertusum</name>
    <dbReference type="NCBI Taxonomy" id="174260"/>
    <lineage>
        <taxon>Eukaryota</taxon>
        <taxon>Metazoa</taxon>
        <taxon>Cnidaria</taxon>
        <taxon>Anthozoa</taxon>
        <taxon>Hexacorallia</taxon>
        <taxon>Scleractinia</taxon>
        <taxon>Caryophylliina</taxon>
        <taxon>Caryophylliidae</taxon>
        <taxon>Desmophyllum</taxon>
    </lineage>
</organism>
<dbReference type="EMBL" id="MU827356">
    <property type="protein sequence ID" value="KAJ7351763.1"/>
    <property type="molecule type" value="Genomic_DNA"/>
</dbReference>
<protein>
    <submittedName>
        <fullName evidence="2">Uncharacterized protein</fullName>
    </submittedName>
</protein>
<evidence type="ECO:0000313" key="3">
    <source>
        <dbReference type="Proteomes" id="UP001163046"/>
    </source>
</evidence>
<feature type="region of interest" description="Disordered" evidence="1">
    <location>
        <begin position="79"/>
        <end position="99"/>
    </location>
</feature>
<keyword evidence="3" id="KW-1185">Reference proteome</keyword>
<sequence length="99" mass="11580">MKERLRNIPSPPYIHKLLHYAWASCDCSWRSCSCTSCYYRCLALKYRREIRTAKETLLFDGDWEIMTFNSGEMRAHRENVNGQGTNKNGAAVRTHVRHA</sequence>
<comment type="caution">
    <text evidence="2">The sequence shown here is derived from an EMBL/GenBank/DDBJ whole genome shotgun (WGS) entry which is preliminary data.</text>
</comment>
<evidence type="ECO:0000256" key="1">
    <source>
        <dbReference type="SAM" id="MobiDB-lite"/>
    </source>
</evidence>
<name>A0A9W9YIG3_9CNID</name>
<accession>A0A9W9YIG3</accession>
<dbReference type="Proteomes" id="UP001163046">
    <property type="component" value="Unassembled WGS sequence"/>
</dbReference>
<gene>
    <name evidence="2" type="ORF">OS493_035705</name>
</gene>
<reference evidence="2" key="1">
    <citation type="submission" date="2023-01" db="EMBL/GenBank/DDBJ databases">
        <title>Genome assembly of the deep-sea coral Lophelia pertusa.</title>
        <authorList>
            <person name="Herrera S."/>
            <person name="Cordes E."/>
        </authorList>
    </citation>
    <scope>NUCLEOTIDE SEQUENCE</scope>
    <source>
        <strain evidence="2">USNM1676648</strain>
        <tissue evidence="2">Polyp</tissue>
    </source>
</reference>